<comment type="caution">
    <text evidence="7">The sequence shown here is derived from an EMBL/GenBank/DDBJ whole genome shotgun (WGS) entry which is preliminary data.</text>
</comment>
<dbReference type="GO" id="GO:0031122">
    <property type="term" value="P:cytoplasmic microtubule organization"/>
    <property type="evidence" value="ECO:0007669"/>
    <property type="project" value="TreeGrafter"/>
</dbReference>
<dbReference type="Pfam" id="PF19047">
    <property type="entry name" value="HOOK_N"/>
    <property type="match status" value="1"/>
</dbReference>
<dbReference type="GO" id="GO:0030705">
    <property type="term" value="P:cytoskeleton-dependent intracellular transport"/>
    <property type="evidence" value="ECO:0007669"/>
    <property type="project" value="InterPro"/>
</dbReference>
<evidence type="ECO:0000256" key="5">
    <source>
        <dbReference type="SAM" id="MobiDB-lite"/>
    </source>
</evidence>
<organism evidence="7 8">
    <name type="scientific">Diplodia seriata</name>
    <dbReference type="NCBI Taxonomy" id="420778"/>
    <lineage>
        <taxon>Eukaryota</taxon>
        <taxon>Fungi</taxon>
        <taxon>Dikarya</taxon>
        <taxon>Ascomycota</taxon>
        <taxon>Pezizomycotina</taxon>
        <taxon>Dothideomycetes</taxon>
        <taxon>Dothideomycetes incertae sedis</taxon>
        <taxon>Botryosphaeriales</taxon>
        <taxon>Botryosphaeriaceae</taxon>
        <taxon>Diplodia</taxon>
    </lineage>
</organism>
<feature type="compositionally biased region" description="Basic and acidic residues" evidence="5">
    <location>
        <begin position="201"/>
        <end position="213"/>
    </location>
</feature>
<dbReference type="GO" id="GO:0005737">
    <property type="term" value="C:cytoplasm"/>
    <property type="evidence" value="ECO:0007669"/>
    <property type="project" value="UniProtKB-SubCell"/>
</dbReference>
<protein>
    <submittedName>
        <fullName evidence="7">Putative microtubule binding protein</fullName>
    </submittedName>
</protein>
<dbReference type="GO" id="GO:0005815">
    <property type="term" value="C:microtubule organizing center"/>
    <property type="evidence" value="ECO:0007669"/>
    <property type="project" value="TreeGrafter"/>
</dbReference>
<dbReference type="PANTHER" id="PTHR18947:SF28">
    <property type="entry name" value="GIRDIN, ISOFORM A"/>
    <property type="match status" value="1"/>
</dbReference>
<evidence type="ECO:0000256" key="2">
    <source>
        <dbReference type="ARBA" id="ARBA00022490"/>
    </source>
</evidence>
<evidence type="ECO:0000313" key="8">
    <source>
        <dbReference type="Proteomes" id="UP000034182"/>
    </source>
</evidence>
<dbReference type="SUPFAM" id="SSF116907">
    <property type="entry name" value="Hook domain"/>
    <property type="match status" value="1"/>
</dbReference>
<dbReference type="GO" id="GO:0008017">
    <property type="term" value="F:microtubule binding"/>
    <property type="evidence" value="ECO:0007669"/>
    <property type="project" value="TreeGrafter"/>
</dbReference>
<dbReference type="CDD" id="cd22211">
    <property type="entry name" value="HkD_SF"/>
    <property type="match status" value="1"/>
</dbReference>
<accession>A0A0G2DQQ7</accession>
<proteinExistence type="predicted"/>
<evidence type="ECO:0000256" key="4">
    <source>
        <dbReference type="SAM" id="Coils"/>
    </source>
</evidence>
<gene>
    <name evidence="7" type="ORF">UCDDS831_g09381</name>
</gene>
<dbReference type="InterPro" id="IPR036872">
    <property type="entry name" value="CH_dom_sf"/>
</dbReference>
<reference evidence="7 8" key="2">
    <citation type="submission" date="2015-05" db="EMBL/GenBank/DDBJ databases">
        <title>Distinctive expansion of gene families associated with plant cell wall degradation and secondary metabolism in the genomes of grapevine trunk pathogens.</title>
        <authorList>
            <person name="Lawrence D.P."/>
            <person name="Travadon R."/>
            <person name="Rolshausen P.E."/>
            <person name="Baumgartner K."/>
        </authorList>
    </citation>
    <scope>NUCLEOTIDE SEQUENCE [LARGE SCALE GENOMIC DNA]</scope>
    <source>
        <strain evidence="7">DS831</strain>
    </source>
</reference>
<keyword evidence="2" id="KW-0963">Cytoplasm</keyword>
<sequence length="795" mass="90759">MDATSPELEQALLECANTFGLPKPVKYWKDLQDGLLLWEMLKLLDPDYFTGDLPEDSQKTAESWISRWQNMKFIDKAMTTYLREVAMNEGLIRLLNPDLKAIAIDSDVTQSTKVSIHWRVTRHIDLLLTEITRKMLKGLLMLGFSSEKANPVLTNIVSRMPPTDQGHLAIMAQTIHVAMEKVMEPPKQDESVEEEITSSDGEARPDTIQRDPELEREERLIKANQEIKRLQTKLHEAVEDLDDERKRNAQLDEALVEARVLQETRGRRTDDDEVTELKIQADKDRDYIAQLETDLEEAKNLNESQGRHLERFRSDAETKQELRDENQLLKAERDELLQKTKGMENLRKKVEHLQEQVKVQQGLQQRLQSLTEDQQELDQLREMNARLKTMNEETMQTLATTEADLFEVKQTKSRLEQELKGAIARAESATTMSNRYQAENQSLEERLREVEDRSTGIEGFGSLADQLKDEDMDTKSIARKSIIVNTDNADVELLQQKIELLTSRCQRVEEKYLDVFQENLGLQAALQDEQSLKEGDDPFVHQTTKLHAAEAELKNLTNQVHEITAKNMELQAKLAEQTGTGKMDGASSADHQTLKENHEQLLAAHDNLQKHAKTLDNEIDDWRALLRHKLLNADILRQEDAEALQANEFKLLQEQLIFHREAPDEEADQIKIAIASDVIKKLSSGLADLSSRDSRIADLESMVKTLKANLERIKKDAGDKASVDVQKELQALQRENKLIMSAWYDMANRLQSNTVVLQRTKTETPKSWLGRQRMEASRGIAAGLGGIGASNLYCV</sequence>
<evidence type="ECO:0000256" key="1">
    <source>
        <dbReference type="ARBA" id="ARBA00004496"/>
    </source>
</evidence>
<comment type="subcellular location">
    <subcellularLocation>
        <location evidence="1">Cytoplasm</location>
    </subcellularLocation>
</comment>
<dbReference type="PANTHER" id="PTHR18947">
    <property type="entry name" value="HOOK PROTEINS"/>
    <property type="match status" value="1"/>
</dbReference>
<feature type="domain" description="HOOK N-terminal" evidence="6">
    <location>
        <begin position="8"/>
        <end position="110"/>
    </location>
</feature>
<feature type="coiled-coil region" evidence="4">
    <location>
        <begin position="539"/>
        <end position="625"/>
    </location>
</feature>
<dbReference type="GO" id="GO:0051959">
    <property type="term" value="F:dynein light intermediate chain binding"/>
    <property type="evidence" value="ECO:0007669"/>
    <property type="project" value="TreeGrafter"/>
</dbReference>
<reference evidence="7 8" key="1">
    <citation type="submission" date="2015-03" db="EMBL/GenBank/DDBJ databases">
        <authorList>
            <person name="Morales-Cruz A."/>
            <person name="Amrine K.C."/>
            <person name="Cantu D."/>
        </authorList>
    </citation>
    <scope>NUCLEOTIDE SEQUENCE [LARGE SCALE GENOMIC DNA]</scope>
    <source>
        <strain evidence="7">DS831</strain>
    </source>
</reference>
<dbReference type="AlphaFoldDB" id="A0A0G2DQQ7"/>
<dbReference type="EMBL" id="LAQI01000518">
    <property type="protein sequence ID" value="KKY13049.1"/>
    <property type="molecule type" value="Genomic_DNA"/>
</dbReference>
<feature type="region of interest" description="Disordered" evidence="5">
    <location>
        <begin position="184"/>
        <end position="213"/>
    </location>
</feature>
<name>A0A0G2DQQ7_9PEZI</name>
<evidence type="ECO:0000313" key="7">
    <source>
        <dbReference type="EMBL" id="KKY13049.1"/>
    </source>
</evidence>
<dbReference type="InterPro" id="IPR043936">
    <property type="entry name" value="HOOK_N"/>
</dbReference>
<dbReference type="Gene3D" id="1.10.418.10">
    <property type="entry name" value="Calponin-like domain"/>
    <property type="match status" value="1"/>
</dbReference>
<evidence type="ECO:0000259" key="6">
    <source>
        <dbReference type="Pfam" id="PF19047"/>
    </source>
</evidence>
<feature type="coiled-coil region" evidence="4">
    <location>
        <begin position="213"/>
        <end position="453"/>
    </location>
</feature>
<keyword evidence="3 4" id="KW-0175">Coiled coil</keyword>
<evidence type="ECO:0000256" key="3">
    <source>
        <dbReference type="ARBA" id="ARBA00023054"/>
    </source>
</evidence>
<dbReference type="Proteomes" id="UP000034182">
    <property type="component" value="Unassembled WGS sequence"/>
</dbReference>